<dbReference type="InterPro" id="IPR000620">
    <property type="entry name" value="EamA_dom"/>
</dbReference>
<dbReference type="AlphaFoldDB" id="A0A2T3N6H9"/>
<evidence type="ECO:0000256" key="4">
    <source>
        <dbReference type="ARBA" id="ARBA00023136"/>
    </source>
</evidence>
<dbReference type="Pfam" id="PF00892">
    <property type="entry name" value="EamA"/>
    <property type="match status" value="2"/>
</dbReference>
<dbReference type="OrthoDB" id="148351at2"/>
<protein>
    <recommendedName>
        <fullName evidence="6">EamA domain-containing protein</fullName>
    </recommendedName>
</protein>
<name>A0A2T3N6H9_9GAMM</name>
<feature type="transmembrane region" description="Helical" evidence="5">
    <location>
        <begin position="130"/>
        <end position="148"/>
    </location>
</feature>
<dbReference type="PANTHER" id="PTHR22911">
    <property type="entry name" value="ACYL-MALONYL CONDENSING ENZYME-RELATED"/>
    <property type="match status" value="1"/>
</dbReference>
<reference evidence="7 8" key="1">
    <citation type="submission" date="2018-03" db="EMBL/GenBank/DDBJ databases">
        <title>Whole genome sequencing of Histamine producing bacteria.</title>
        <authorList>
            <person name="Butler K."/>
        </authorList>
    </citation>
    <scope>NUCLEOTIDE SEQUENCE [LARGE SCALE GENOMIC DNA]</scope>
    <source>
        <strain evidence="7 8">DSM 19138</strain>
    </source>
</reference>
<keyword evidence="2 5" id="KW-0812">Transmembrane</keyword>
<evidence type="ECO:0000256" key="2">
    <source>
        <dbReference type="ARBA" id="ARBA00022692"/>
    </source>
</evidence>
<dbReference type="SUPFAM" id="SSF103481">
    <property type="entry name" value="Multidrug resistance efflux transporter EmrE"/>
    <property type="match status" value="2"/>
</dbReference>
<keyword evidence="3 5" id="KW-1133">Transmembrane helix</keyword>
<evidence type="ECO:0000259" key="6">
    <source>
        <dbReference type="Pfam" id="PF00892"/>
    </source>
</evidence>
<sequence>MRATLADLPPTAKGILLALMSTALFTFVGVLVRILSDDIGVFQILFFRQLVFVALLIPAIVKNIDLLLKPKHLKLHTFRILGAFAALSLGFVTVSNIPLADATALGFTQVLFVAAVSYLFLAETVSASRLFTIITGFVGVMMVVQPSFEQSSLTYTLLGLAGAFGAAVAVICVRKVAQVESKITLLAYQAIFVGLMALLPSLLNWTWPNGEQLLLLMCVGVLSSIAQWIGVTAYKYGEANVIANVEYVKIIYSMAIGYWLFAETPNGLAMFGGLTIILSAILPMLYKRHSKARTE</sequence>
<dbReference type="EMBL" id="PYMB01000022">
    <property type="protein sequence ID" value="PSW08313.1"/>
    <property type="molecule type" value="Genomic_DNA"/>
</dbReference>
<dbReference type="InterPro" id="IPR037185">
    <property type="entry name" value="EmrE-like"/>
</dbReference>
<feature type="transmembrane region" description="Helical" evidence="5">
    <location>
        <begin position="241"/>
        <end position="261"/>
    </location>
</feature>
<comment type="caution">
    <text evidence="7">The sequence shown here is derived from an EMBL/GenBank/DDBJ whole genome shotgun (WGS) entry which is preliminary data.</text>
</comment>
<feature type="transmembrane region" description="Helical" evidence="5">
    <location>
        <begin position="73"/>
        <end position="92"/>
    </location>
</feature>
<organism evidence="7 8">
    <name type="scientific">Photobacterium rosenbergii</name>
    <dbReference type="NCBI Taxonomy" id="294936"/>
    <lineage>
        <taxon>Bacteria</taxon>
        <taxon>Pseudomonadati</taxon>
        <taxon>Pseudomonadota</taxon>
        <taxon>Gammaproteobacteria</taxon>
        <taxon>Vibrionales</taxon>
        <taxon>Vibrionaceae</taxon>
        <taxon>Photobacterium</taxon>
    </lineage>
</organism>
<evidence type="ECO:0000313" key="8">
    <source>
        <dbReference type="Proteomes" id="UP000241346"/>
    </source>
</evidence>
<comment type="subcellular location">
    <subcellularLocation>
        <location evidence="1">Membrane</location>
        <topology evidence="1">Multi-pass membrane protein</topology>
    </subcellularLocation>
</comment>
<dbReference type="GO" id="GO:0016020">
    <property type="term" value="C:membrane"/>
    <property type="evidence" value="ECO:0007669"/>
    <property type="project" value="UniProtKB-SubCell"/>
</dbReference>
<dbReference type="PANTHER" id="PTHR22911:SF6">
    <property type="entry name" value="SOLUTE CARRIER FAMILY 35 MEMBER G1"/>
    <property type="match status" value="1"/>
</dbReference>
<feature type="transmembrane region" description="Helical" evidence="5">
    <location>
        <begin position="213"/>
        <end position="234"/>
    </location>
</feature>
<feature type="transmembrane region" description="Helical" evidence="5">
    <location>
        <begin position="41"/>
        <end position="61"/>
    </location>
</feature>
<evidence type="ECO:0000313" key="7">
    <source>
        <dbReference type="EMBL" id="PSW08313.1"/>
    </source>
</evidence>
<feature type="transmembrane region" description="Helical" evidence="5">
    <location>
        <begin position="12"/>
        <end position="35"/>
    </location>
</feature>
<evidence type="ECO:0000256" key="1">
    <source>
        <dbReference type="ARBA" id="ARBA00004141"/>
    </source>
</evidence>
<feature type="domain" description="EamA" evidence="6">
    <location>
        <begin position="13"/>
        <end position="144"/>
    </location>
</feature>
<feature type="transmembrane region" description="Helical" evidence="5">
    <location>
        <begin position="185"/>
        <end position="207"/>
    </location>
</feature>
<evidence type="ECO:0000256" key="3">
    <source>
        <dbReference type="ARBA" id="ARBA00022989"/>
    </source>
</evidence>
<gene>
    <name evidence="7" type="ORF">C9J01_24175</name>
</gene>
<feature type="transmembrane region" description="Helical" evidence="5">
    <location>
        <begin position="267"/>
        <end position="286"/>
    </location>
</feature>
<feature type="domain" description="EamA" evidence="6">
    <location>
        <begin position="156"/>
        <end position="282"/>
    </location>
</feature>
<keyword evidence="4 5" id="KW-0472">Membrane</keyword>
<feature type="transmembrane region" description="Helical" evidence="5">
    <location>
        <begin position="104"/>
        <end position="121"/>
    </location>
</feature>
<evidence type="ECO:0000256" key="5">
    <source>
        <dbReference type="SAM" id="Phobius"/>
    </source>
</evidence>
<proteinExistence type="predicted"/>
<accession>A0A2T3N6H9</accession>
<dbReference type="Proteomes" id="UP000241346">
    <property type="component" value="Unassembled WGS sequence"/>
</dbReference>
<feature type="transmembrane region" description="Helical" evidence="5">
    <location>
        <begin position="154"/>
        <end position="173"/>
    </location>
</feature>